<evidence type="ECO:0000313" key="1">
    <source>
        <dbReference type="EMBL" id="KAF6845382.1"/>
    </source>
</evidence>
<keyword evidence="2" id="KW-1185">Reference proteome</keyword>
<dbReference type="AlphaFoldDB" id="A0A8H6NZ96"/>
<name>A0A8H6NZ96_9PEZI</name>
<dbReference type="EMBL" id="WIGM01000002">
    <property type="protein sequence ID" value="KAF6845382.1"/>
    <property type="molecule type" value="Genomic_DNA"/>
</dbReference>
<accession>A0A8H6NZ96</accession>
<protein>
    <submittedName>
        <fullName evidence="1">Uncharacterized protein</fullName>
    </submittedName>
</protein>
<dbReference type="Proteomes" id="UP000639643">
    <property type="component" value="Unassembled WGS sequence"/>
</dbReference>
<gene>
    <name evidence="1" type="ORF">CMUS01_00153</name>
</gene>
<comment type="caution">
    <text evidence="1">The sequence shown here is derived from an EMBL/GenBank/DDBJ whole genome shotgun (WGS) entry which is preliminary data.</text>
</comment>
<proteinExistence type="predicted"/>
<reference evidence="1" key="1">
    <citation type="journal article" date="2020" name="Phytopathology">
        <title>Genome Sequence Resources of Colletotrichum truncatum, C. plurivorum, C. musicola, and C. sojae: Four Species Pathogenic to Soybean (Glycine max).</title>
        <authorList>
            <person name="Rogerio F."/>
            <person name="Boufleur T.R."/>
            <person name="Ciampi-Guillardi M."/>
            <person name="Sukno S.A."/>
            <person name="Thon M.R."/>
            <person name="Massola Junior N.S."/>
            <person name="Baroncelli R."/>
        </authorList>
    </citation>
    <scope>NUCLEOTIDE SEQUENCE</scope>
    <source>
        <strain evidence="1">LFN0074</strain>
    </source>
</reference>
<organism evidence="1 2">
    <name type="scientific">Colletotrichum musicola</name>
    <dbReference type="NCBI Taxonomy" id="2175873"/>
    <lineage>
        <taxon>Eukaryota</taxon>
        <taxon>Fungi</taxon>
        <taxon>Dikarya</taxon>
        <taxon>Ascomycota</taxon>
        <taxon>Pezizomycotina</taxon>
        <taxon>Sordariomycetes</taxon>
        <taxon>Hypocreomycetidae</taxon>
        <taxon>Glomerellales</taxon>
        <taxon>Glomerellaceae</taxon>
        <taxon>Colletotrichum</taxon>
        <taxon>Colletotrichum orchidearum species complex</taxon>
    </lineage>
</organism>
<evidence type="ECO:0000313" key="2">
    <source>
        <dbReference type="Proteomes" id="UP000639643"/>
    </source>
</evidence>
<sequence>MQRSASQCMEMGVPWMASGSLGKEA</sequence>